<dbReference type="NCBIfam" id="TIGR01662">
    <property type="entry name" value="HAD-SF-IIIA"/>
    <property type="match status" value="1"/>
</dbReference>
<evidence type="ECO:0000313" key="3">
    <source>
        <dbReference type="Proteomes" id="UP000799302"/>
    </source>
</evidence>
<dbReference type="FunFam" id="3.40.50.300:FF:000737">
    <property type="entry name" value="Bifunctional polynucleotide phosphatase/kinase"/>
    <property type="match status" value="1"/>
</dbReference>
<dbReference type="AlphaFoldDB" id="A0A6A6UQZ8"/>
<dbReference type="PANTHER" id="PTHR12083:SF9">
    <property type="entry name" value="BIFUNCTIONAL POLYNUCLEOTIDE PHOSPHATASE_KINASE"/>
    <property type="match status" value="1"/>
</dbReference>
<dbReference type="Gene3D" id="3.40.50.1000">
    <property type="entry name" value="HAD superfamily/HAD-like"/>
    <property type="match status" value="1"/>
</dbReference>
<dbReference type="InterPro" id="IPR023214">
    <property type="entry name" value="HAD_sf"/>
</dbReference>
<dbReference type="InterPro" id="IPR013954">
    <property type="entry name" value="PNK3P"/>
</dbReference>
<dbReference type="NCBIfam" id="TIGR01664">
    <property type="entry name" value="DNA-3'-Pase"/>
    <property type="match status" value="1"/>
</dbReference>
<dbReference type="GO" id="GO:0046404">
    <property type="term" value="F:ATP-dependent polydeoxyribonucleotide 5'-hydroxyl-kinase activity"/>
    <property type="evidence" value="ECO:0007669"/>
    <property type="project" value="TreeGrafter"/>
</dbReference>
<dbReference type="InterPro" id="IPR036412">
    <property type="entry name" value="HAD-like_sf"/>
</dbReference>
<dbReference type="PANTHER" id="PTHR12083">
    <property type="entry name" value="BIFUNCTIONAL POLYNUCLEOTIDE PHOSPHATASE/KINASE"/>
    <property type="match status" value="1"/>
</dbReference>
<dbReference type="OrthoDB" id="19045at2759"/>
<dbReference type="InterPro" id="IPR006549">
    <property type="entry name" value="HAD-SF_hydro_IIIA"/>
</dbReference>
<dbReference type="Pfam" id="PF08645">
    <property type="entry name" value="PNK3P"/>
    <property type="match status" value="1"/>
</dbReference>
<accession>A0A6A6UQZ8</accession>
<organism evidence="2 3">
    <name type="scientific">Microthyrium microscopicum</name>
    <dbReference type="NCBI Taxonomy" id="703497"/>
    <lineage>
        <taxon>Eukaryota</taxon>
        <taxon>Fungi</taxon>
        <taxon>Dikarya</taxon>
        <taxon>Ascomycota</taxon>
        <taxon>Pezizomycotina</taxon>
        <taxon>Dothideomycetes</taxon>
        <taxon>Dothideomycetes incertae sedis</taxon>
        <taxon>Microthyriales</taxon>
        <taxon>Microthyriaceae</taxon>
        <taxon>Microthyrium</taxon>
    </lineage>
</organism>
<dbReference type="EMBL" id="MU004231">
    <property type="protein sequence ID" value="KAF2673861.1"/>
    <property type="molecule type" value="Genomic_DNA"/>
</dbReference>
<evidence type="ECO:0000256" key="1">
    <source>
        <dbReference type="SAM" id="MobiDB-lite"/>
    </source>
</evidence>
<keyword evidence="2" id="KW-0808">Transferase</keyword>
<dbReference type="GO" id="GO:0003690">
    <property type="term" value="F:double-stranded DNA binding"/>
    <property type="evidence" value="ECO:0007669"/>
    <property type="project" value="TreeGrafter"/>
</dbReference>
<dbReference type="SUPFAM" id="SSF56784">
    <property type="entry name" value="HAD-like"/>
    <property type="match status" value="1"/>
</dbReference>
<dbReference type="GO" id="GO:0046403">
    <property type="term" value="F:polynucleotide 3'-phosphatase activity"/>
    <property type="evidence" value="ECO:0007669"/>
    <property type="project" value="TreeGrafter"/>
</dbReference>
<gene>
    <name evidence="2" type="ORF">BT63DRAFT_451916</name>
</gene>
<name>A0A6A6UQZ8_9PEZI</name>
<dbReference type="Proteomes" id="UP000799302">
    <property type="component" value="Unassembled WGS sequence"/>
</dbReference>
<dbReference type="Gene3D" id="3.40.50.300">
    <property type="entry name" value="P-loop containing nucleotide triphosphate hydrolases"/>
    <property type="match status" value="1"/>
</dbReference>
<keyword evidence="2" id="KW-0418">Kinase</keyword>
<dbReference type="Pfam" id="PF13671">
    <property type="entry name" value="AAA_33"/>
    <property type="match status" value="1"/>
</dbReference>
<dbReference type="SUPFAM" id="SSF52540">
    <property type="entry name" value="P-loop containing nucleoside triphosphate hydrolases"/>
    <property type="match status" value="1"/>
</dbReference>
<reference evidence="2" key="1">
    <citation type="journal article" date="2020" name="Stud. Mycol.">
        <title>101 Dothideomycetes genomes: a test case for predicting lifestyles and emergence of pathogens.</title>
        <authorList>
            <person name="Haridas S."/>
            <person name="Albert R."/>
            <person name="Binder M."/>
            <person name="Bloem J."/>
            <person name="Labutti K."/>
            <person name="Salamov A."/>
            <person name="Andreopoulos B."/>
            <person name="Baker S."/>
            <person name="Barry K."/>
            <person name="Bills G."/>
            <person name="Bluhm B."/>
            <person name="Cannon C."/>
            <person name="Castanera R."/>
            <person name="Culley D."/>
            <person name="Daum C."/>
            <person name="Ezra D."/>
            <person name="Gonzalez J."/>
            <person name="Henrissat B."/>
            <person name="Kuo A."/>
            <person name="Liang C."/>
            <person name="Lipzen A."/>
            <person name="Lutzoni F."/>
            <person name="Magnuson J."/>
            <person name="Mondo S."/>
            <person name="Nolan M."/>
            <person name="Ohm R."/>
            <person name="Pangilinan J."/>
            <person name="Park H.-J."/>
            <person name="Ramirez L."/>
            <person name="Alfaro M."/>
            <person name="Sun H."/>
            <person name="Tritt A."/>
            <person name="Yoshinaga Y."/>
            <person name="Zwiers L.-H."/>
            <person name="Turgeon B."/>
            <person name="Goodwin S."/>
            <person name="Spatafora J."/>
            <person name="Crous P."/>
            <person name="Grigoriev I."/>
        </authorList>
    </citation>
    <scope>NUCLEOTIDE SEQUENCE</scope>
    <source>
        <strain evidence="2">CBS 115976</strain>
    </source>
</reference>
<dbReference type="GO" id="GO:0006281">
    <property type="term" value="P:DNA repair"/>
    <property type="evidence" value="ECO:0007669"/>
    <property type="project" value="TreeGrafter"/>
</dbReference>
<protein>
    <submittedName>
        <fullName evidence="2">Polynucleotide kinase 3 phosphatase</fullName>
    </submittedName>
</protein>
<sequence length="491" mass="54423">MLIGAQRTARLASPSSNKLRRPNIFHLLPHRSDMSSISKKRANDTGRGEVSPPPSKRAAKQISTTTKQAVSNFFQPASQKVAKAEKLSWRTVDSSLIIGKYIASEAGTGETSETPTKRKIAIFDFDSTLISTASKLKFAKDANDWCWWHGTVPSKLKTLHDDGYTIVIISNQNGISLRPPKNAPKIVKNDRFSQFKQKAGAVFNALNLPISLYAATERDKFRKPSTGIWDEFLRDHNLTKDDIDWEKSIFVGDAGGRPAGTFNGKVVKADFSCSDRNFAANIGMRFETPEEYFLGEASREFVRTIEPTSFVDGSDEAAVISIQFQPSASKEIILFVGFPGAGKSTFFRKYLQPSGYERVNQDLLKSREKCFKVAGESLLSGKSVAIDSTNPDRDGRKAWIALGVKHGVPIRCAHFTASKDLARHNDSVRALSGLSELNPEARAILPGLAFNSFASRYQEPKLGEGFSEIIQISFAFDGTPEERAVWSKYWY</sequence>
<proteinExistence type="predicted"/>
<dbReference type="InterPro" id="IPR006551">
    <property type="entry name" value="Polynucleotide_phosphatase"/>
</dbReference>
<evidence type="ECO:0000313" key="2">
    <source>
        <dbReference type="EMBL" id="KAF2673861.1"/>
    </source>
</evidence>
<dbReference type="FunFam" id="3.40.50.1000:FF:000078">
    <property type="entry name" value="Bifunctional polynucleotide phosphatase/kinase"/>
    <property type="match status" value="1"/>
</dbReference>
<dbReference type="InterPro" id="IPR027417">
    <property type="entry name" value="P-loop_NTPase"/>
</dbReference>
<feature type="region of interest" description="Disordered" evidence="1">
    <location>
        <begin position="1"/>
        <end position="63"/>
    </location>
</feature>
<keyword evidence="3" id="KW-1185">Reference proteome</keyword>